<gene>
    <name evidence="1" type="ORF">RM6536_1442</name>
</gene>
<accession>A0A0K2S0S8</accession>
<organism evidence="1">
    <name type="scientific">Rothia mucilaginosa</name>
    <dbReference type="NCBI Taxonomy" id="43675"/>
    <lineage>
        <taxon>Bacteria</taxon>
        <taxon>Bacillati</taxon>
        <taxon>Actinomycetota</taxon>
        <taxon>Actinomycetes</taxon>
        <taxon>Micrococcales</taxon>
        <taxon>Micrococcaceae</taxon>
        <taxon>Rothia</taxon>
    </lineage>
</organism>
<protein>
    <submittedName>
        <fullName evidence="1">Uncharacterized protein</fullName>
    </submittedName>
</protein>
<reference evidence="2" key="1">
    <citation type="submission" date="2015-08" db="EMBL/GenBank/DDBJ databases">
        <title>Complete genome sequence of Rothia mucilaginosa strain NUM-Rm6536.</title>
        <authorList>
            <person name="Nambu T."/>
        </authorList>
    </citation>
    <scope>NUCLEOTIDE SEQUENCE [LARGE SCALE GENOMIC DNA]</scope>
    <source>
        <strain evidence="2">NUM-Rm6536</strain>
    </source>
</reference>
<evidence type="ECO:0000313" key="2">
    <source>
        <dbReference type="Proteomes" id="UP000066203"/>
    </source>
</evidence>
<dbReference type="PROSITE" id="PS51257">
    <property type="entry name" value="PROKAR_LIPOPROTEIN"/>
    <property type="match status" value="1"/>
</dbReference>
<sequence length="50" mass="5575">MLVRYVSQTNPTSLLCGCVDCSPRCCIVEQSLRLSAIDPWGLLRYLSLLS</sequence>
<dbReference type="Proteomes" id="UP000066203">
    <property type="component" value="Chromosome"/>
</dbReference>
<dbReference type="AlphaFoldDB" id="A0A0K2S0S8"/>
<name>A0A0K2S0S8_9MICC</name>
<proteinExistence type="predicted"/>
<evidence type="ECO:0000313" key="1">
    <source>
        <dbReference type="EMBL" id="BAS20689.1"/>
    </source>
</evidence>
<dbReference type="EMBL" id="AP014938">
    <property type="protein sequence ID" value="BAS20689.1"/>
    <property type="molecule type" value="Genomic_DNA"/>
</dbReference>